<organism evidence="2 3">
    <name type="scientific">Mesorhizobium ventifaucium</name>
    <dbReference type="NCBI Taxonomy" id="666020"/>
    <lineage>
        <taxon>Bacteria</taxon>
        <taxon>Pseudomonadati</taxon>
        <taxon>Pseudomonadota</taxon>
        <taxon>Alphaproteobacteria</taxon>
        <taxon>Hyphomicrobiales</taxon>
        <taxon>Phyllobacteriaceae</taxon>
        <taxon>Mesorhizobium</taxon>
    </lineage>
</organism>
<dbReference type="Proteomes" id="UP001152604">
    <property type="component" value="Unassembled WGS sequence"/>
</dbReference>
<name>A0ABM9EDA8_9HYPH</name>
<evidence type="ECO:0000313" key="3">
    <source>
        <dbReference type="Proteomes" id="UP001152604"/>
    </source>
</evidence>
<gene>
    <name evidence="2" type="ORF">MES4922_550022</name>
</gene>
<evidence type="ECO:0000256" key="1">
    <source>
        <dbReference type="SAM" id="MobiDB-lite"/>
    </source>
</evidence>
<reference evidence="2" key="1">
    <citation type="submission" date="2022-03" db="EMBL/GenBank/DDBJ databases">
        <authorList>
            <person name="Brunel B."/>
        </authorList>
    </citation>
    <scope>NUCLEOTIDE SEQUENCE</scope>
    <source>
        <strain evidence="2">STM4922sample</strain>
    </source>
</reference>
<feature type="region of interest" description="Disordered" evidence="1">
    <location>
        <begin position="37"/>
        <end position="75"/>
    </location>
</feature>
<protein>
    <submittedName>
        <fullName evidence="2">Uncharacterized protein</fullName>
    </submittedName>
</protein>
<dbReference type="EMBL" id="CAKXZS010000051">
    <property type="protein sequence ID" value="CAH2406781.1"/>
    <property type="molecule type" value="Genomic_DNA"/>
</dbReference>
<evidence type="ECO:0000313" key="2">
    <source>
        <dbReference type="EMBL" id="CAH2406781.1"/>
    </source>
</evidence>
<keyword evidence="3" id="KW-1185">Reference proteome</keyword>
<proteinExistence type="predicted"/>
<accession>A0ABM9EDA8</accession>
<sequence>MAVGRTARTEDAAARDRIHGSEWSVLSDVTEVTLLSSNGIPNTSRKKRKTVRGPGTSVRDVPVQTSVTSKVPGAA</sequence>
<comment type="caution">
    <text evidence="2">The sequence shown here is derived from an EMBL/GenBank/DDBJ whole genome shotgun (WGS) entry which is preliminary data.</text>
</comment>